<dbReference type="PANTHER" id="PTHR43439:SF2">
    <property type="entry name" value="ENZYME, PUTATIVE (JCVI)-RELATED"/>
    <property type="match status" value="1"/>
</dbReference>
<dbReference type="InterPro" id="IPR051414">
    <property type="entry name" value="Adenylate-forming_Reductase"/>
</dbReference>
<accession>A0A093XB85</accession>
<evidence type="ECO:0000256" key="2">
    <source>
        <dbReference type="ARBA" id="ARBA00022553"/>
    </source>
</evidence>
<dbReference type="InterPro" id="IPR020845">
    <property type="entry name" value="AMP-binding_CS"/>
</dbReference>
<gene>
    <name evidence="4" type="ORF">GQ26_0440430</name>
</gene>
<evidence type="ECO:0000259" key="3">
    <source>
        <dbReference type="PROSITE" id="PS50075"/>
    </source>
</evidence>
<organism evidence="4">
    <name type="scientific">Talaromyces marneffei PM1</name>
    <dbReference type="NCBI Taxonomy" id="1077442"/>
    <lineage>
        <taxon>Eukaryota</taxon>
        <taxon>Fungi</taxon>
        <taxon>Dikarya</taxon>
        <taxon>Ascomycota</taxon>
        <taxon>Pezizomycotina</taxon>
        <taxon>Eurotiomycetes</taxon>
        <taxon>Eurotiomycetidae</taxon>
        <taxon>Eurotiales</taxon>
        <taxon>Trichocomaceae</taxon>
        <taxon>Talaromyces</taxon>
        <taxon>Talaromyces sect. Talaromyces</taxon>
    </lineage>
</organism>
<evidence type="ECO:0000313" key="4">
    <source>
        <dbReference type="EMBL" id="KFX42473.1"/>
    </source>
</evidence>
<dbReference type="PROSITE" id="PS00012">
    <property type="entry name" value="PHOSPHOPANTETHEINE"/>
    <property type="match status" value="1"/>
</dbReference>
<dbReference type="Gene3D" id="1.10.1200.10">
    <property type="entry name" value="ACP-like"/>
    <property type="match status" value="1"/>
</dbReference>
<proteinExistence type="predicted"/>
<dbReference type="Gene3D" id="3.40.50.720">
    <property type="entry name" value="NAD(P)-binding Rossmann-like Domain"/>
    <property type="match status" value="1"/>
</dbReference>
<dbReference type="PANTHER" id="PTHR43439">
    <property type="entry name" value="PHENYLACETATE-COENZYME A LIGASE"/>
    <property type="match status" value="1"/>
</dbReference>
<dbReference type="InterPro" id="IPR000873">
    <property type="entry name" value="AMP-dep_synth/lig_dom"/>
</dbReference>
<dbReference type="InterPro" id="IPR006162">
    <property type="entry name" value="Ppantetheine_attach_site"/>
</dbReference>
<dbReference type="SUPFAM" id="SSF56801">
    <property type="entry name" value="Acetyl-CoA synthetase-like"/>
    <property type="match status" value="1"/>
</dbReference>
<dbReference type="eggNOG" id="KOG1178">
    <property type="taxonomic scope" value="Eukaryota"/>
</dbReference>
<sequence>MSEATQSSSYIPPVFRVDTAVPDRLVSLIPDELAEKVPEHPLFAYPKTTRPQDGFVEVTAKCFANAINRTSWYLESTLGKATPGAFPSVGYMGSSMVNPSFKTPHDCKGSLPDTGDLRYFLFLFGAIKAGYKMLYLSPRNNVAGHLNVLEKSDCNIFLSAKETRVEHILSQRKMQTAIVPELEELLDETSAPTYPYTKTFEEARKDPCLILHTTGSTGLPKPITWKLEILSTYEAWRTIPSMGEYVSMTEIYQEAHRAYNAMPLFHTSGLNTGITLSLLLGVTTVFGAANVVPNAAYADEMHKYAGVDASIGPPSLYEDLSHETDTLDRIDTLRYVLVCGAPLSQVAGDVVSKRTRLISNFGATETACLPRLAPGREDWSYYYWHPSHSGIELREYMDDLYELFIVRKPELELYQGIFSTFPDLQEYSMNDIYSKHPDPTKGFLYKWRGRADDVIVLSNGEKLAPALMEAGLMSSPLVKGAMVVGRGKFQPAALLDLGDERPDTASGRFDILKDLLPAIAEANKHAPAHGKLDQNHVLLVDPARPIYYLGQGKIQRHQTYKAYEEDIENLYLAADNLDDQMDLDQSLSGDLSKVDFSDLDSIKQWLKDLILLLTEMEDLQPADSFFQSGVDSLHVLRIIREIKIQVKLYGGRLLPEMLTSGVVYSHPSLDELCEFLFKKANLTLRGLDSGYQSVDSDDEDVRPKSKDMESVLNEYVESLPRIDNRVAPVSVSQGMTVLLTGSTGSLGSYLLNSLNNDPNVEHIICLDRTSAAEKHKELGPRRGLAPLDSDRVEFIKADLSQDHLGVEEELYNRLVGTVTHIIHCQWPVNFNWTLNSFKPYISGVRNLASLAASSSHNAFLLFVSSVAAVGGWKGPGDVPEVPIHDLGMAANTGYGQSKLIAECLLDKAAELSGVRSACCRVGMWLALWNNHWACGTNMNIFHRSSKIIISSVHLGAFPKTFPSRDEIDWLPVDKLSKILLEILASASQSGVNEEIIVDTKENNPRTKIYHVVNPYRTSWHGDFATHLRVSYPSDTPLQGVTFEEWVGKLNLSAEEAEKADNVDIERNPAIRLLQFYANAATSKEKGRRLWPIAAVQASETLRALGPLGSTWLENWMVQWGIKSN</sequence>
<protein>
    <submittedName>
        <fullName evidence="4">L-aminoadipate-semialdehyde dehydrogenase</fullName>
    </submittedName>
</protein>
<dbReference type="Gene3D" id="3.40.50.12780">
    <property type="entry name" value="N-terminal domain of ligase-like"/>
    <property type="match status" value="1"/>
</dbReference>
<dbReference type="EMBL" id="JPOX01000044">
    <property type="protein sequence ID" value="KFX42473.1"/>
    <property type="molecule type" value="Genomic_DNA"/>
</dbReference>
<keyword evidence="2" id="KW-0597">Phosphoprotein</keyword>
<dbReference type="InterPro" id="IPR013120">
    <property type="entry name" value="FAR_NAD-bd"/>
</dbReference>
<reference key="1">
    <citation type="journal article" date="2014" name="PLoS Genet.">
        <title>Signature Gene Expression Reveals Novel Clues to the Molecular Mechanisms of Dimorphic Transition in Penicillium marneffei.</title>
        <authorList>
            <person name="Yang E."/>
            <person name="Wang G."/>
            <person name="Cai J."/>
            <person name="Woo P.C."/>
            <person name="Lau S.K."/>
            <person name="Yuen K.-Y."/>
            <person name="Chow W.-N."/>
            <person name="Lin X."/>
        </authorList>
    </citation>
    <scope>NUCLEOTIDE SEQUENCE [LARGE SCALE GENOMIC DNA]</scope>
    <source>
        <strain>PM1</strain>
    </source>
</reference>
<dbReference type="InterPro" id="IPR036736">
    <property type="entry name" value="ACP-like_sf"/>
</dbReference>
<dbReference type="SUPFAM" id="SSF51735">
    <property type="entry name" value="NAD(P)-binding Rossmann-fold domains"/>
    <property type="match status" value="1"/>
</dbReference>
<dbReference type="HOGENOM" id="CLU_002220_0_1_1"/>
<feature type="domain" description="Carrier" evidence="3">
    <location>
        <begin position="597"/>
        <end position="680"/>
    </location>
</feature>
<keyword evidence="1" id="KW-0596">Phosphopantetheine</keyword>
<dbReference type="Pfam" id="PF00501">
    <property type="entry name" value="AMP-binding"/>
    <property type="match status" value="1"/>
</dbReference>
<dbReference type="SUPFAM" id="SSF47336">
    <property type="entry name" value="ACP-like"/>
    <property type="match status" value="1"/>
</dbReference>
<dbReference type="AlphaFoldDB" id="A0A093XB85"/>
<evidence type="ECO:0000256" key="1">
    <source>
        <dbReference type="ARBA" id="ARBA00022450"/>
    </source>
</evidence>
<dbReference type="Pfam" id="PF23562">
    <property type="entry name" value="AMP-binding_C_3"/>
    <property type="match status" value="1"/>
</dbReference>
<comment type="caution">
    <text evidence="4">The sequence shown here is derived from an EMBL/GenBank/DDBJ whole genome shotgun (WGS) entry which is preliminary data.</text>
</comment>
<dbReference type="Pfam" id="PF07993">
    <property type="entry name" value="NAD_binding_4"/>
    <property type="match status" value="1"/>
</dbReference>
<dbReference type="PROSITE" id="PS00455">
    <property type="entry name" value="AMP_BINDING"/>
    <property type="match status" value="1"/>
</dbReference>
<dbReference type="InterPro" id="IPR036291">
    <property type="entry name" value="NAD(P)-bd_dom_sf"/>
</dbReference>
<dbReference type="PROSITE" id="PS50075">
    <property type="entry name" value="CARRIER"/>
    <property type="match status" value="1"/>
</dbReference>
<reference evidence="4" key="2">
    <citation type="journal article" date="2014" name="PLoS Genet.">
        <title>Signature gene expression reveals novel clues to the molecular mechanisms of dimorphic transition in Penicillium marneffei.</title>
        <authorList>
            <person name="Yang E."/>
            <person name="Wang G."/>
            <person name="Cai J."/>
            <person name="Woo P.C."/>
            <person name="Lau S.K."/>
            <person name="Yuen K.-Y."/>
            <person name="Chow W.-N."/>
            <person name="Lin X."/>
        </authorList>
    </citation>
    <scope>NUCLEOTIDE SEQUENCE</scope>
    <source>
        <strain evidence="4">PM1</strain>
    </source>
</reference>
<dbReference type="InterPro" id="IPR009081">
    <property type="entry name" value="PP-bd_ACP"/>
</dbReference>
<dbReference type="InterPro" id="IPR042099">
    <property type="entry name" value="ANL_N_sf"/>
</dbReference>
<name>A0A093XB85_TALMA</name>